<evidence type="ECO:0000313" key="2">
    <source>
        <dbReference type="EMBL" id="SVD21207.1"/>
    </source>
</evidence>
<protein>
    <submittedName>
        <fullName evidence="2">Uncharacterized protein</fullName>
    </submittedName>
</protein>
<feature type="transmembrane region" description="Helical" evidence="1">
    <location>
        <begin position="6"/>
        <end position="22"/>
    </location>
</feature>
<dbReference type="AlphaFoldDB" id="A0A382TI85"/>
<organism evidence="2">
    <name type="scientific">marine metagenome</name>
    <dbReference type="NCBI Taxonomy" id="408172"/>
    <lineage>
        <taxon>unclassified sequences</taxon>
        <taxon>metagenomes</taxon>
        <taxon>ecological metagenomes</taxon>
    </lineage>
</organism>
<proteinExistence type="predicted"/>
<evidence type="ECO:0000256" key="1">
    <source>
        <dbReference type="SAM" id="Phobius"/>
    </source>
</evidence>
<keyword evidence="1" id="KW-1133">Transmembrane helix</keyword>
<name>A0A382TI85_9ZZZZ</name>
<accession>A0A382TI85</accession>
<sequence>MWAIPLVIIGLILVGLLILHVRKSSEQRTKKFKDLA</sequence>
<dbReference type="EMBL" id="UINC01136437">
    <property type="protein sequence ID" value="SVD21207.1"/>
    <property type="molecule type" value="Genomic_DNA"/>
</dbReference>
<reference evidence="2" key="1">
    <citation type="submission" date="2018-05" db="EMBL/GenBank/DDBJ databases">
        <authorList>
            <person name="Lanie J.A."/>
            <person name="Ng W.-L."/>
            <person name="Kazmierczak K.M."/>
            <person name="Andrzejewski T.M."/>
            <person name="Davidsen T.M."/>
            <person name="Wayne K.J."/>
            <person name="Tettelin H."/>
            <person name="Glass J.I."/>
            <person name="Rusch D."/>
            <person name="Podicherti R."/>
            <person name="Tsui H.-C.T."/>
            <person name="Winkler M.E."/>
        </authorList>
    </citation>
    <scope>NUCLEOTIDE SEQUENCE</scope>
</reference>
<keyword evidence="1" id="KW-0812">Transmembrane</keyword>
<feature type="non-terminal residue" evidence="2">
    <location>
        <position position="36"/>
    </location>
</feature>
<keyword evidence="1" id="KW-0472">Membrane</keyword>
<gene>
    <name evidence="2" type="ORF">METZ01_LOCUS374061</name>
</gene>